<protein>
    <submittedName>
        <fullName evidence="1">Uncharacterized protein</fullName>
    </submittedName>
</protein>
<name>A0AAV0N6D7_9ROSI</name>
<keyword evidence="2" id="KW-1185">Reference proteome</keyword>
<comment type="caution">
    <text evidence="1">The sequence shown here is derived from an EMBL/GenBank/DDBJ whole genome shotgun (WGS) entry which is preliminary data.</text>
</comment>
<reference evidence="1" key="1">
    <citation type="submission" date="2022-08" db="EMBL/GenBank/DDBJ databases">
        <authorList>
            <person name="Gutierrez-Valencia J."/>
        </authorList>
    </citation>
    <scope>NUCLEOTIDE SEQUENCE</scope>
</reference>
<organism evidence="1 2">
    <name type="scientific">Linum tenue</name>
    <dbReference type="NCBI Taxonomy" id="586396"/>
    <lineage>
        <taxon>Eukaryota</taxon>
        <taxon>Viridiplantae</taxon>
        <taxon>Streptophyta</taxon>
        <taxon>Embryophyta</taxon>
        <taxon>Tracheophyta</taxon>
        <taxon>Spermatophyta</taxon>
        <taxon>Magnoliopsida</taxon>
        <taxon>eudicotyledons</taxon>
        <taxon>Gunneridae</taxon>
        <taxon>Pentapetalae</taxon>
        <taxon>rosids</taxon>
        <taxon>fabids</taxon>
        <taxon>Malpighiales</taxon>
        <taxon>Linaceae</taxon>
        <taxon>Linum</taxon>
    </lineage>
</organism>
<dbReference type="AlphaFoldDB" id="A0AAV0N6D7"/>
<sequence length="42" mass="4939">MMPCCTVFRCLVGGCTVFHEYDAMLEWLRILVGFFFVVVEYL</sequence>
<proteinExistence type="predicted"/>
<dbReference type="Proteomes" id="UP001154282">
    <property type="component" value="Unassembled WGS sequence"/>
</dbReference>
<dbReference type="EMBL" id="CAMGYJ010000008">
    <property type="protein sequence ID" value="CAI0454048.1"/>
    <property type="molecule type" value="Genomic_DNA"/>
</dbReference>
<evidence type="ECO:0000313" key="2">
    <source>
        <dbReference type="Proteomes" id="UP001154282"/>
    </source>
</evidence>
<evidence type="ECO:0000313" key="1">
    <source>
        <dbReference type="EMBL" id="CAI0454048.1"/>
    </source>
</evidence>
<gene>
    <name evidence="1" type="ORF">LITE_LOCUS31836</name>
</gene>
<feature type="non-terminal residue" evidence="1">
    <location>
        <position position="42"/>
    </location>
</feature>
<accession>A0AAV0N6D7</accession>